<keyword evidence="4" id="KW-1185">Reference proteome</keyword>
<reference evidence="3" key="1">
    <citation type="submission" date="2022-10" db="EMBL/GenBank/DDBJ databases">
        <title>Chitiniphilus purpureus sp. nov., a novel chitin-degrading bacterium isolated from crawfish pond sediment.</title>
        <authorList>
            <person name="Li K."/>
        </authorList>
    </citation>
    <scope>NUCLEOTIDE SEQUENCE</scope>
    <source>
        <strain evidence="3">CD1</strain>
    </source>
</reference>
<sequence>MPVPWLALTALALYVLLGWQFCRTRLAAAAPARPGLENAGLLLALALHGLALWPPLANPPLHFGAAEALSMTAWLALLVYLVGQLSFPLDGLQPPLLALVIALLGASLLLPAGHLLTYPQNALSRLHFLAAMLAYGLLANAAGIALLMRIADQRLHRADAHLLVQKLPPLMSLERLLFACIGLGFGWLTLALATGALFSEEVFGKALQFNHKIVLSFAAWLVFGGLLIGRHLKGWRGRTATRTTLIGFCLLLLAYIGSRLVFEAILQRA</sequence>
<organism evidence="3 4">
    <name type="scientific">Chitiniphilus purpureus</name>
    <dbReference type="NCBI Taxonomy" id="2981137"/>
    <lineage>
        <taxon>Bacteria</taxon>
        <taxon>Pseudomonadati</taxon>
        <taxon>Pseudomonadota</taxon>
        <taxon>Betaproteobacteria</taxon>
        <taxon>Neisseriales</taxon>
        <taxon>Chitinibacteraceae</taxon>
        <taxon>Chitiniphilus</taxon>
    </lineage>
</organism>
<evidence type="ECO:0000256" key="1">
    <source>
        <dbReference type="SAM" id="Phobius"/>
    </source>
</evidence>
<accession>A0ABY6DQT2</accession>
<evidence type="ECO:0000313" key="4">
    <source>
        <dbReference type="Proteomes" id="UP001061302"/>
    </source>
</evidence>
<evidence type="ECO:0000313" key="3">
    <source>
        <dbReference type="EMBL" id="UXY16593.1"/>
    </source>
</evidence>
<feature type="transmembrane region" description="Helical" evidence="1">
    <location>
        <begin position="213"/>
        <end position="232"/>
    </location>
</feature>
<protein>
    <submittedName>
        <fullName evidence="3">Cytochrome c biogenesis protein CcsA</fullName>
    </submittedName>
</protein>
<feature type="transmembrane region" description="Helical" evidence="1">
    <location>
        <begin position="61"/>
        <end position="83"/>
    </location>
</feature>
<dbReference type="InterPro" id="IPR052372">
    <property type="entry name" value="YpjD/HemX"/>
</dbReference>
<gene>
    <name evidence="3" type="primary">ccsA</name>
    <name evidence="3" type="ORF">N8I74_06120</name>
</gene>
<dbReference type="Proteomes" id="UP001061302">
    <property type="component" value="Chromosome"/>
</dbReference>
<dbReference type="Pfam" id="PF01578">
    <property type="entry name" value="Cytochrom_C_asm"/>
    <property type="match status" value="1"/>
</dbReference>
<keyword evidence="1" id="KW-0472">Membrane</keyword>
<feature type="transmembrane region" description="Helical" evidence="1">
    <location>
        <begin position="95"/>
        <end position="116"/>
    </location>
</feature>
<dbReference type="InterPro" id="IPR002541">
    <property type="entry name" value="Cyt_c_assembly"/>
</dbReference>
<evidence type="ECO:0000259" key="2">
    <source>
        <dbReference type="Pfam" id="PF01578"/>
    </source>
</evidence>
<feature type="transmembrane region" description="Helical" evidence="1">
    <location>
        <begin position="176"/>
        <end position="198"/>
    </location>
</feature>
<feature type="transmembrane region" description="Helical" evidence="1">
    <location>
        <begin position="128"/>
        <end position="148"/>
    </location>
</feature>
<dbReference type="PANTHER" id="PTHR38034">
    <property type="entry name" value="INNER MEMBRANE PROTEIN YPJD"/>
    <property type="match status" value="1"/>
</dbReference>
<keyword evidence="1" id="KW-1133">Transmembrane helix</keyword>
<dbReference type="PANTHER" id="PTHR38034:SF1">
    <property type="entry name" value="INNER MEMBRANE PROTEIN YPJD"/>
    <property type="match status" value="1"/>
</dbReference>
<proteinExistence type="predicted"/>
<dbReference type="EMBL" id="CP106753">
    <property type="protein sequence ID" value="UXY16593.1"/>
    <property type="molecule type" value="Genomic_DNA"/>
</dbReference>
<keyword evidence="1" id="KW-0812">Transmembrane</keyword>
<dbReference type="RefSeq" id="WP_263125971.1">
    <property type="nucleotide sequence ID" value="NZ_CP106753.1"/>
</dbReference>
<name>A0ABY6DQT2_9NEIS</name>
<feature type="domain" description="Cytochrome c assembly protein" evidence="2">
    <location>
        <begin position="43"/>
        <end position="264"/>
    </location>
</feature>
<feature type="transmembrane region" description="Helical" evidence="1">
    <location>
        <begin position="244"/>
        <end position="262"/>
    </location>
</feature>